<evidence type="ECO:0000256" key="7">
    <source>
        <dbReference type="ARBA" id="ARBA00023242"/>
    </source>
</evidence>
<evidence type="ECO:0000256" key="1">
    <source>
        <dbReference type="ARBA" id="ARBA00008619"/>
    </source>
</evidence>
<reference evidence="14 15" key="1">
    <citation type="submission" date="2019-01" db="EMBL/GenBank/DDBJ databases">
        <title>Genome Assembly of Collichthys lucidus.</title>
        <authorList>
            <person name="Cai M."/>
            <person name="Xiao S."/>
        </authorList>
    </citation>
    <scope>NUCLEOTIDE SEQUENCE [LARGE SCALE GENOMIC DNA]</scope>
    <source>
        <strain evidence="14">JT15FE1705JMU</strain>
        <tissue evidence="14">Muscle</tissue>
    </source>
</reference>
<feature type="coiled-coil region" evidence="10">
    <location>
        <begin position="1818"/>
        <end position="1852"/>
    </location>
</feature>
<feature type="region of interest" description="Disordered" evidence="11">
    <location>
        <begin position="2747"/>
        <end position="2766"/>
    </location>
</feature>
<keyword evidence="3 9" id="KW-0812">Transmembrane</keyword>
<evidence type="ECO:0000256" key="8">
    <source>
        <dbReference type="ARBA" id="ARBA00046312"/>
    </source>
</evidence>
<feature type="coiled-coil region" evidence="10">
    <location>
        <begin position="977"/>
        <end position="1004"/>
    </location>
</feature>
<evidence type="ECO:0000256" key="4">
    <source>
        <dbReference type="ARBA" id="ARBA00022737"/>
    </source>
</evidence>
<evidence type="ECO:0000313" key="14">
    <source>
        <dbReference type="EMBL" id="TKS76118.1"/>
    </source>
</evidence>
<dbReference type="FunFam" id="1.20.58.60:FF:000137">
    <property type="entry name" value="nesprin-1 isoform X2"/>
    <property type="match status" value="1"/>
</dbReference>
<feature type="coiled-coil region" evidence="10">
    <location>
        <begin position="3012"/>
        <end position="3039"/>
    </location>
</feature>
<keyword evidence="6 9" id="KW-0472">Membrane</keyword>
<keyword evidence="2" id="KW-0597">Phosphoprotein</keyword>
<dbReference type="PANTHER" id="PTHR14514">
    <property type="entry name" value="PKA ANCHORING PROTEIN"/>
    <property type="match status" value="1"/>
</dbReference>
<keyword evidence="10" id="KW-0175">Coiled coil</keyword>
<dbReference type="EMBL" id="CM014086">
    <property type="protein sequence ID" value="TKS76118.1"/>
    <property type="molecule type" value="Genomic_DNA"/>
</dbReference>
<feature type="domain" description="KASH" evidence="13">
    <location>
        <begin position="3113"/>
        <end position="3172"/>
    </location>
</feature>
<keyword evidence="7" id="KW-0539">Nucleus</keyword>
<dbReference type="Proteomes" id="UP000298787">
    <property type="component" value="Chromosome 9"/>
</dbReference>
<feature type="coiled-coil region" evidence="10">
    <location>
        <begin position="1331"/>
        <end position="1358"/>
    </location>
</feature>
<dbReference type="GO" id="GO:0005640">
    <property type="term" value="C:nuclear outer membrane"/>
    <property type="evidence" value="ECO:0007669"/>
    <property type="project" value="UniProtKB-SubCell"/>
</dbReference>
<evidence type="ECO:0000256" key="10">
    <source>
        <dbReference type="SAM" id="Coils"/>
    </source>
</evidence>
<dbReference type="InterPro" id="IPR012315">
    <property type="entry name" value="KASH"/>
</dbReference>
<evidence type="ECO:0000256" key="2">
    <source>
        <dbReference type="ARBA" id="ARBA00022553"/>
    </source>
</evidence>
<dbReference type="Gene3D" id="1.20.58.60">
    <property type="match status" value="12"/>
</dbReference>
<proteinExistence type="inferred from homology"/>
<organism evidence="14 15">
    <name type="scientific">Collichthys lucidus</name>
    <name type="common">Big head croaker</name>
    <name type="synonym">Sciaena lucida</name>
    <dbReference type="NCBI Taxonomy" id="240159"/>
    <lineage>
        <taxon>Eukaryota</taxon>
        <taxon>Metazoa</taxon>
        <taxon>Chordata</taxon>
        <taxon>Craniata</taxon>
        <taxon>Vertebrata</taxon>
        <taxon>Euteleostomi</taxon>
        <taxon>Actinopterygii</taxon>
        <taxon>Neopterygii</taxon>
        <taxon>Teleostei</taxon>
        <taxon>Neoteleostei</taxon>
        <taxon>Acanthomorphata</taxon>
        <taxon>Eupercaria</taxon>
        <taxon>Sciaenidae</taxon>
        <taxon>Collichthys</taxon>
    </lineage>
</organism>
<evidence type="ECO:0000256" key="3">
    <source>
        <dbReference type="ARBA" id="ARBA00022692"/>
    </source>
</evidence>
<keyword evidence="4" id="KW-0677">Repeat</keyword>
<feature type="topological domain" description="Cytoplasmic" evidence="9">
    <location>
        <begin position="1"/>
        <end position="3121"/>
    </location>
</feature>
<feature type="region of interest" description="Disordered" evidence="11">
    <location>
        <begin position="1114"/>
        <end position="1148"/>
    </location>
</feature>
<evidence type="ECO:0000313" key="15">
    <source>
        <dbReference type="Proteomes" id="UP000298787"/>
    </source>
</evidence>
<feature type="coiled-coil region" evidence="10">
    <location>
        <begin position="664"/>
        <end position="722"/>
    </location>
</feature>
<evidence type="ECO:0000256" key="12">
    <source>
        <dbReference type="SAM" id="Phobius"/>
    </source>
</evidence>
<evidence type="ECO:0000256" key="11">
    <source>
        <dbReference type="SAM" id="MobiDB-lite"/>
    </source>
</evidence>
<name>A0A4U5UNQ1_COLLU</name>
<dbReference type="InterPro" id="IPR002017">
    <property type="entry name" value="Spectrin_repeat"/>
</dbReference>
<evidence type="ECO:0000256" key="5">
    <source>
        <dbReference type="ARBA" id="ARBA00022989"/>
    </source>
</evidence>
<dbReference type="InterPro" id="IPR018159">
    <property type="entry name" value="Spectrin/alpha-actinin"/>
</dbReference>
<gene>
    <name evidence="14" type="ORF">D9C73_009720</name>
</gene>
<evidence type="ECO:0000259" key="13">
    <source>
        <dbReference type="PROSITE" id="PS51049"/>
    </source>
</evidence>
<comment type="subcellular location">
    <subcellularLocation>
        <location evidence="8">Nucleus outer membrane</location>
        <topology evidence="8">Single-pass type IV membrane protein</topology>
    </subcellularLocation>
</comment>
<feature type="transmembrane region" description="Helical" evidence="12">
    <location>
        <begin position="3119"/>
        <end position="3142"/>
    </location>
</feature>
<evidence type="ECO:0000256" key="9">
    <source>
        <dbReference type="PROSITE-ProRule" id="PRU00385"/>
    </source>
</evidence>
<evidence type="ECO:0000256" key="6">
    <source>
        <dbReference type="ARBA" id="ARBA00023136"/>
    </source>
</evidence>
<dbReference type="STRING" id="240159.A0A4U5UNQ1"/>
<dbReference type="Pfam" id="PF00435">
    <property type="entry name" value="Spectrin"/>
    <property type="match status" value="4"/>
</dbReference>
<feature type="coiled-coil region" evidence="10">
    <location>
        <begin position="351"/>
        <end position="399"/>
    </location>
</feature>
<dbReference type="PROSITE" id="PS51049">
    <property type="entry name" value="KASH"/>
    <property type="match status" value="1"/>
</dbReference>
<dbReference type="PANTHER" id="PTHR14514:SF3">
    <property type="entry name" value="NESPRIN-1"/>
    <property type="match status" value="1"/>
</dbReference>
<feature type="coiled-coil region" evidence="10">
    <location>
        <begin position="2320"/>
        <end position="2347"/>
    </location>
</feature>
<keyword evidence="15" id="KW-1185">Reference proteome</keyword>
<dbReference type="CDD" id="cd00176">
    <property type="entry name" value="SPEC"/>
    <property type="match status" value="3"/>
</dbReference>
<feature type="compositionally biased region" description="Polar residues" evidence="11">
    <location>
        <begin position="1130"/>
        <end position="1143"/>
    </location>
</feature>
<feature type="topological domain" description="Perinuclear space" evidence="9">
    <location>
        <begin position="3143"/>
        <end position="3172"/>
    </location>
</feature>
<sequence length="3172" mass="361130">MQLRNTEVKQQLDAHREVLQSCAALWTSFQHEKETLVEQMNDAERKMAMYTTAKAISIQQAEEKCQRYMSLVAHINLLELPLNAMKENAAELEQIISESSKAVTSHSVSSLWQRWTRLRSVARAQERALEDTAREWRNFTEKMEKVRTVSQDLHGRVPDSTVEKAATRAALQSLLEYHDSFSLEVEREQSILALLGQHTRSLRGEEEEAMEKKTENGHAETPCLQEIRSMQEQYDCLVMRVRASRAQVHQELREREEVEKELGLVKGWIQDTRGLLLSPTADLDSLLQELETAHGEVISRRQSVERMTELQQSKYQDLHAGLPSELSMQLAEVTLALGSAEDQVQAREREVQQTRDVKEDFSSRLQDIEAKLKTIALKLEDKGADLEEAKEETKALCEECECCGRSLAELGVAVQEFGEQNPLLCKQLGDAVAKLTEVQRHTTQQVQDRANRLKKAERQAEEYQGMRAFILGWTEKAEALVTGSIIWSSASQLQEQIRAHQALLRECRGLHGDLEAMGEREGQLGEVLQTAGWIQQVKHLSRCTEELQQTAKTRLQSLQDAAKDMSRLEAEVKNLHAAIDQIQVTLASPDLNRLSLREQLTQRQRLLVEMEGFKQQVAAVQQCQSALRLPEEVVASLPICRTAQSLQQEASQLQHTTIQQCNILQEAVVQYEQYEQEVKNLQRLIEEAHRIIQDRPVSTNNIQELQAQIHHHENEFNKSSAEQHSLGEYCAVPLQAQLIPLLSDSTCKYTAQCSADSEVDGLSDGMDELSDEELPSAVATAAAAAAKQLPAHPSVVMVISVQFSCKSTEIVSLKSVQWSLTGANADAPLNQGRGALSRAPLQELYDPSMETSAANLDDLQRSWETLKNVISEKQKSLYEALERQQHYQESLQSISTKMESIEGALSEGLEPSKSPESQMAAHQALMDEILMLQDEIGELQTCFSEELADSDSDGEAGDQLALQSTLTVLGERMATIRMKASGKRQLLEERLSEQLEEQRQEQALQRYHSEAEELDHWLLSTRATLSSALQPLNEDLDMEEQLIDCQNMLFEIEQKVSYLSELSVHSESLLMEGRAETKGEAEQLTFKLRSLKDSLMELQQMLQDKQIDIQGSLQELEDSEPDSSLSQSPNVQDWLSQARSTRTQQHHDNLLRQREECCWRTDSMSPMDQLRQRWENLNKDQSTKLKLSLNTLDQDQLSPAASGDSKLVGSLGGTTVQQDLYAAVSAASSWLDAAENQLLSGPVLLSEDTETQLTNLEGLNKQLKGMTGEVNLCRDLLGGGAGRLCGGEEQGLMEETLEGLQDRMGLLDSTLEQHCDGMRDRLQEHSTFQTLSEVEDSLREFEQRVTELKNRAEGLQSQQIPNQELLKLQDAYEELVLMVGSRRSSLNHGLSLKAQYEAALHDLTDLVDTAQDKMAADQKMTVASVIEVQMLLDKHKEFFQGLECHMILTQTFYSKVSGLVAQRESQTLEETMGLAHSVLKQAHRRGVELEGILERLKASLTEHQPQLYQLLEEGKRLLLSVGCSDLENQLTQLGEHWLSSTTKVNKELHRLDSTLKHWSRYQSESAELSHWLQSALDRLEFWTTQSVTVPQELETVRDHLYAFLEFSKEVDAKSSLRSSVLSTGNQLLRLKRVDTAGLRTALGQIDTQWAELLTRIPVVQEKLHQLQMEKLASRHAITELMSWISLMENIIEEDQDKIMGAVGSDVVQNFLQKYKGFNIDLTCKQLTVDFVNQSVLQISSQDVEGKRSDKTDFAEKLGAMNRRWQILQGLIGEKIQLLEGLLEGWLEHENGVQALKTWLTLQEEKLKKIHRIEDVASVQNALKDCQELEELVKEKEKELEKTEERGNALIQDKKGVACSVVKETLKGLNQSWAHLDHMISQMKVSLRSVLEQWTLYRRASEEINGYLMEGRYSVSRLCLLNGSLEAVQQQVESLEACLGDQASVQQSLQQLQALGEQLKSQVDASSSAALQSDHLSLTHHLATLEHALHRQQEVLQSGSQACEGFREQLDTLIRKAEEAEEVLKESDPIGSPELTVVQTRMEKLKVHLLKLSSLSPDLERVNELVYRLPVNCRRCCSSSRVSSRSVRQWMDFLSETEQKLAAEISGNYQSLLEQQRDHELFQAEMFSRQQILYSIISDGHRMLDQGQMDDRDDFSVKLALLSNQWQGVNYHEMAAKLLQWLQEVTRDPDVHQPGEPVALQQARNLLDQIQLRERVLQRQQGGYILTVEAGRSLLLSADAEAESTLQTELMEIQERWRHAHHRLDQQRRELHGLLKLSLRRQQVSEKLNEWAVFNEKNKELCEWLTQMESKVSQNGDISIEEMIEKLRKDYQEEISVAQENKHQLQVMGERLARSSQDSKAAEIRHKLSKVSERWQHLLDLIAARHSLEKVPCGARRRKRRVFGSAPVTLPDVNELQRDIEKHSTGVASVLNLCEVLLHDCDACSTETECDSIQQATRGLDRRWRNICAMSMERRLKIEETWRLWQKFLDDYSRFEDWLKTSERTAALPNSSGVLYTVAKEELKKFEAFQRQVQEYLTQLELINKQYRRLARENRTDSSCRLKEMVHDGNRRWDNLQKRVAAILRRLKTARDSILVWLTEMDLQLTNIEHFSECDVQAKIKQLRLADDELDGSDRELDMEEGGDLSELQWEVWRAQGDEVQGERSHGEEEEDEYLRTAATVLSGEPGQLEASLRQLDQALDAGRYHLQQREDTANSSTPDIDSTYMGYMRLMGECRGSIDAVKRAEGELTEDEDDMPGLTNPTSTDTQGKGVIERWELIQAQSLSEKHRHKQNLQQWQQLISDLQTMRAWLGQSEAELSQLRGLDLSTDIHTIQQRIKKLKELLKGMDAHKSQVLSINLSSADFLQSEPNSEEAWELRDGLKEMNARWDRLGTSLEDWREELQRALMQCQEFHEMSHGLLLWLENIDRRRNEVVPIPPKLDRETLRAHHRTLTQIKRELLDSQQKVSSLQELSAQLLVNTKPQTLLLQSQASEQIRAQGSECLEAQEKVHVILNRLRLLLREVSSDLEGLERRLDATDTRQVYLDLNIILTVVVLVHFYRIAYRCRLADQKTVDQLVQRQSLSRSPGAAGCVSSHSDLPDCVSSSTSSSSSKGQSFLLRVLRAALPVQLLLLLLIGLACLVPMTEEDYSCHHANNFARSFHPMLRYTNGPPPI</sequence>
<accession>A0A4U5UNQ1</accession>
<comment type="similarity">
    <text evidence="1">Belongs to the nesprin family.</text>
</comment>
<feature type="coiled-coil region" evidence="10">
    <location>
        <begin position="558"/>
        <end position="585"/>
    </location>
</feature>
<dbReference type="FunFam" id="1.20.58.60:FF:000126">
    <property type="entry name" value="Spectrin repeat containing, nuclear envelope 1a"/>
    <property type="match status" value="1"/>
</dbReference>
<dbReference type="SMART" id="SM01249">
    <property type="entry name" value="KASH"/>
    <property type="match status" value="1"/>
</dbReference>
<protein>
    <submittedName>
        <fullName evidence="14">Nesprin-1 Enaptin KASH domain-containing protein 1</fullName>
    </submittedName>
</protein>
<dbReference type="SUPFAM" id="SSF46966">
    <property type="entry name" value="Spectrin repeat"/>
    <property type="match status" value="16"/>
</dbReference>
<dbReference type="FunFam" id="1.20.58.60:FF:000157">
    <property type="entry name" value="Nesprin-1 isoform 1"/>
    <property type="match status" value="1"/>
</dbReference>
<feature type="coiled-coil region" evidence="10">
    <location>
        <begin position="2525"/>
        <end position="2552"/>
    </location>
</feature>
<dbReference type="Pfam" id="PF10541">
    <property type="entry name" value="KASH"/>
    <property type="match status" value="1"/>
</dbReference>
<feature type="transmembrane region" description="Helical" evidence="12">
    <location>
        <begin position="3041"/>
        <end position="3061"/>
    </location>
</feature>
<dbReference type="SMART" id="SM00150">
    <property type="entry name" value="SPEC"/>
    <property type="match status" value="17"/>
</dbReference>
<keyword evidence="5 12" id="KW-1133">Transmembrane helix</keyword>
<dbReference type="FunFam" id="1.20.58.60:FF:000112">
    <property type="entry name" value="nesprin-1 isoform X4"/>
    <property type="match status" value="1"/>
</dbReference>